<keyword evidence="3" id="KW-0540">Nuclease</keyword>
<dbReference type="AlphaFoldDB" id="A0A4R1G2X7"/>
<keyword evidence="3" id="KW-0269">Exonuclease</keyword>
<dbReference type="NCBIfam" id="NF003842">
    <property type="entry name" value="PRK05421.1-4"/>
    <property type="match status" value="1"/>
</dbReference>
<keyword evidence="1" id="KW-0812">Transmembrane</keyword>
<dbReference type="NCBIfam" id="NF003840">
    <property type="entry name" value="PRK05421.1-2"/>
    <property type="match status" value="1"/>
</dbReference>
<reference evidence="3 4" key="1">
    <citation type="submission" date="2019-03" db="EMBL/GenBank/DDBJ databases">
        <title>Genomic Encyclopedia of Type Strains, Phase IV (KMG-IV): sequencing the most valuable type-strain genomes for metagenomic binning, comparative biology and taxonomic classification.</title>
        <authorList>
            <person name="Goeker M."/>
        </authorList>
    </citation>
    <scope>NUCLEOTIDE SEQUENCE [LARGE SCALE GENOMIC DNA]</scope>
    <source>
        <strain evidence="3 4">DSM 15534</strain>
    </source>
</reference>
<proteinExistence type="predicted"/>
<protein>
    <submittedName>
        <fullName evidence="3">Endonuclease/exonuclease/phosphatase (EEP) superfamily protein YafD</fullName>
    </submittedName>
</protein>
<dbReference type="OrthoDB" id="9793162at2"/>
<keyword evidence="4" id="KW-1185">Reference proteome</keyword>
<feature type="domain" description="Endonuclease/exonuclease/phosphatase" evidence="2">
    <location>
        <begin position="74"/>
        <end position="278"/>
    </location>
</feature>
<evidence type="ECO:0000313" key="3">
    <source>
        <dbReference type="EMBL" id="TCK01988.1"/>
    </source>
</evidence>
<dbReference type="InterPro" id="IPR036691">
    <property type="entry name" value="Endo/exonu/phosph_ase_sf"/>
</dbReference>
<name>A0A4R1G2X7_9PAST</name>
<accession>A0A4R1G2X7</accession>
<comment type="caution">
    <text evidence="3">The sequence shown here is derived from an EMBL/GenBank/DDBJ whole genome shotgun (WGS) entry which is preliminary data.</text>
</comment>
<dbReference type="InterPro" id="IPR005135">
    <property type="entry name" value="Endo/exonuclease/phosphatase"/>
</dbReference>
<organism evidence="3 4">
    <name type="scientific">Volucribacter psittacicida</name>
    <dbReference type="NCBI Taxonomy" id="203482"/>
    <lineage>
        <taxon>Bacteria</taxon>
        <taxon>Pseudomonadati</taxon>
        <taxon>Pseudomonadota</taxon>
        <taxon>Gammaproteobacteria</taxon>
        <taxon>Pasteurellales</taxon>
        <taxon>Pasteurellaceae</taxon>
        <taxon>Volucribacter</taxon>
    </lineage>
</organism>
<dbReference type="RefSeq" id="WP_132689069.1">
    <property type="nucleotide sequence ID" value="NZ_SMFT01000001.1"/>
</dbReference>
<dbReference type="Gene3D" id="3.60.10.10">
    <property type="entry name" value="Endonuclease/exonuclease/phosphatase"/>
    <property type="match status" value="1"/>
</dbReference>
<keyword evidence="1" id="KW-1133">Transmembrane helix</keyword>
<keyword evidence="1" id="KW-0472">Membrane</keyword>
<dbReference type="SUPFAM" id="SSF56219">
    <property type="entry name" value="DNase I-like"/>
    <property type="match status" value="1"/>
</dbReference>
<keyword evidence="3" id="KW-0378">Hydrolase</keyword>
<dbReference type="Pfam" id="PF03372">
    <property type="entry name" value="Exo_endo_phos"/>
    <property type="match status" value="1"/>
</dbReference>
<dbReference type="GO" id="GO:0004519">
    <property type="term" value="F:endonuclease activity"/>
    <property type="evidence" value="ECO:0007669"/>
    <property type="project" value="UniProtKB-KW"/>
</dbReference>
<dbReference type="GO" id="GO:0004527">
    <property type="term" value="F:exonuclease activity"/>
    <property type="evidence" value="ECO:0007669"/>
    <property type="project" value="UniProtKB-KW"/>
</dbReference>
<evidence type="ECO:0000256" key="1">
    <source>
        <dbReference type="SAM" id="Phobius"/>
    </source>
</evidence>
<sequence length="288" mass="32960">MNKIKTIILSIFALISLVIIYLFYSFDLYDKPKISLSSANPEIYYPVVANYDRLLCYQAKTITPPFPNKVNVLVWNIHKGEDQGWKPELEKLAQDMDLVLLQEASTTQNIAQLLSPILSTSLYARAYSYLNNESGVNTLSKVAPISYCVGTESEPWIQVPKVGIATEYLRANQPPLLVINLHLVNFEWNLNNYKIQVERMFQIINEHQGPIILAGDFNTWNHHRLSLIRGLAEKYQLKEVGYTNDVRKRFMGNPLDHVFVRGVKVEEAKVINTESSDHNPLLLQLSLQ</sequence>
<evidence type="ECO:0000259" key="2">
    <source>
        <dbReference type="Pfam" id="PF03372"/>
    </source>
</evidence>
<evidence type="ECO:0000313" key="4">
    <source>
        <dbReference type="Proteomes" id="UP000294702"/>
    </source>
</evidence>
<gene>
    <name evidence="3" type="ORF">EV694_0635</name>
</gene>
<feature type="transmembrane region" description="Helical" evidence="1">
    <location>
        <begin position="7"/>
        <end position="26"/>
    </location>
</feature>
<keyword evidence="3" id="KW-0255">Endonuclease</keyword>
<dbReference type="Proteomes" id="UP000294702">
    <property type="component" value="Unassembled WGS sequence"/>
</dbReference>
<dbReference type="EMBL" id="SMFT01000001">
    <property type="protein sequence ID" value="TCK01988.1"/>
    <property type="molecule type" value="Genomic_DNA"/>
</dbReference>